<gene>
    <name evidence="2" type="ORF">HPB48_008594</name>
</gene>
<feature type="region of interest" description="Disordered" evidence="1">
    <location>
        <begin position="1"/>
        <end position="23"/>
    </location>
</feature>
<dbReference type="VEuPathDB" id="VectorBase:HLOH_043322"/>
<feature type="compositionally biased region" description="Polar residues" evidence="1">
    <location>
        <begin position="376"/>
        <end position="394"/>
    </location>
</feature>
<feature type="compositionally biased region" description="Polar residues" evidence="1">
    <location>
        <begin position="1"/>
        <end position="14"/>
    </location>
</feature>
<evidence type="ECO:0000256" key="1">
    <source>
        <dbReference type="SAM" id="MobiDB-lite"/>
    </source>
</evidence>
<evidence type="ECO:0000313" key="2">
    <source>
        <dbReference type="EMBL" id="KAH9377398.1"/>
    </source>
</evidence>
<accession>A0A9J6GG03</accession>
<feature type="compositionally biased region" description="Basic and acidic residues" evidence="1">
    <location>
        <begin position="397"/>
        <end position="409"/>
    </location>
</feature>
<organism evidence="2 3">
    <name type="scientific">Haemaphysalis longicornis</name>
    <name type="common">Bush tick</name>
    <dbReference type="NCBI Taxonomy" id="44386"/>
    <lineage>
        <taxon>Eukaryota</taxon>
        <taxon>Metazoa</taxon>
        <taxon>Ecdysozoa</taxon>
        <taxon>Arthropoda</taxon>
        <taxon>Chelicerata</taxon>
        <taxon>Arachnida</taxon>
        <taxon>Acari</taxon>
        <taxon>Parasitiformes</taxon>
        <taxon>Ixodida</taxon>
        <taxon>Ixodoidea</taxon>
        <taxon>Ixodidae</taxon>
        <taxon>Haemaphysalinae</taxon>
        <taxon>Haemaphysalis</taxon>
    </lineage>
</organism>
<protein>
    <submittedName>
        <fullName evidence="2">Uncharacterized protein</fullName>
    </submittedName>
</protein>
<comment type="caution">
    <text evidence="2">The sequence shown here is derived from an EMBL/GenBank/DDBJ whole genome shotgun (WGS) entry which is preliminary data.</text>
</comment>
<keyword evidence="3" id="KW-1185">Reference proteome</keyword>
<feature type="compositionally biased region" description="Basic residues" evidence="1">
    <location>
        <begin position="579"/>
        <end position="588"/>
    </location>
</feature>
<feature type="region of interest" description="Disordered" evidence="1">
    <location>
        <begin position="376"/>
        <end position="410"/>
    </location>
</feature>
<feature type="region of interest" description="Disordered" evidence="1">
    <location>
        <begin position="69"/>
        <end position="94"/>
    </location>
</feature>
<name>A0A9J6GG03_HAELO</name>
<dbReference type="EMBL" id="JABSTR010000008">
    <property type="protein sequence ID" value="KAH9377398.1"/>
    <property type="molecule type" value="Genomic_DNA"/>
</dbReference>
<dbReference type="Proteomes" id="UP000821853">
    <property type="component" value="Unassembled WGS sequence"/>
</dbReference>
<feature type="region of interest" description="Disordered" evidence="1">
    <location>
        <begin position="537"/>
        <end position="594"/>
    </location>
</feature>
<proteinExistence type="predicted"/>
<reference evidence="2 3" key="1">
    <citation type="journal article" date="2020" name="Cell">
        <title>Large-Scale Comparative Analyses of Tick Genomes Elucidate Their Genetic Diversity and Vector Capacities.</title>
        <authorList>
            <consortium name="Tick Genome and Microbiome Consortium (TIGMIC)"/>
            <person name="Jia N."/>
            <person name="Wang J."/>
            <person name="Shi W."/>
            <person name="Du L."/>
            <person name="Sun Y."/>
            <person name="Zhan W."/>
            <person name="Jiang J.F."/>
            <person name="Wang Q."/>
            <person name="Zhang B."/>
            <person name="Ji P."/>
            <person name="Bell-Sakyi L."/>
            <person name="Cui X.M."/>
            <person name="Yuan T.T."/>
            <person name="Jiang B.G."/>
            <person name="Yang W.F."/>
            <person name="Lam T.T."/>
            <person name="Chang Q.C."/>
            <person name="Ding S.J."/>
            <person name="Wang X.J."/>
            <person name="Zhu J.G."/>
            <person name="Ruan X.D."/>
            <person name="Zhao L."/>
            <person name="Wei J.T."/>
            <person name="Ye R.Z."/>
            <person name="Que T.C."/>
            <person name="Du C.H."/>
            <person name="Zhou Y.H."/>
            <person name="Cheng J.X."/>
            <person name="Dai P.F."/>
            <person name="Guo W.B."/>
            <person name="Han X.H."/>
            <person name="Huang E.J."/>
            <person name="Li L.F."/>
            <person name="Wei W."/>
            <person name="Gao Y.C."/>
            <person name="Liu J.Z."/>
            <person name="Shao H.Z."/>
            <person name="Wang X."/>
            <person name="Wang C.C."/>
            <person name="Yang T.C."/>
            <person name="Huo Q.B."/>
            <person name="Li W."/>
            <person name="Chen H.Y."/>
            <person name="Chen S.E."/>
            <person name="Zhou L.G."/>
            <person name="Ni X.B."/>
            <person name="Tian J.H."/>
            <person name="Sheng Y."/>
            <person name="Liu T."/>
            <person name="Pan Y.S."/>
            <person name="Xia L.Y."/>
            <person name="Li J."/>
            <person name="Zhao F."/>
            <person name="Cao W.C."/>
        </authorList>
    </citation>
    <scope>NUCLEOTIDE SEQUENCE [LARGE SCALE GENOMIC DNA]</scope>
    <source>
        <strain evidence="2">HaeL-2018</strain>
    </source>
</reference>
<dbReference type="AlphaFoldDB" id="A0A9J6GG03"/>
<evidence type="ECO:0000313" key="3">
    <source>
        <dbReference type="Proteomes" id="UP000821853"/>
    </source>
</evidence>
<sequence length="759" mass="83850">MDDLTAATQSSPPKQVTEEAQSRLESALISWESNGDVSDDCYPTIADSGLSCHRPRNAEGLTEVVTSVNSGSSVSCAPRSSDEGKLPLGSTCPATVPRQEPDIYLGSPRHQITASFHSSESGIGTELRELHDFPSTGVGGYPTDFPENTCRSQKDALPNEGGDDEKLAGRAPHIDVFKHSVDGHFGGQGEVLGLGATAVFPVRQDLFNQGQYPKFTTQDSARASRMGAYIQQERLRRSLSRAAKIERGKKGPPDIRLVNDIFDNLIEEFEPRQNFCAPLRQVPSLGPLPSALPLPRGRTPGATLSTPLLRSERDGRLSSSLSAALRARHEASPTDKALDTNKAIQRVNTACSLLESATGELTKAARRLCQSQPQFLTSQRTGQTGSVGVVSQQESEPESKETPLDERGSPAEIDASEWMLEQKARKAELEGQGATKAPESEVLALRPQLSHLQKNLKRGEEICTCDISRPEPERMFKRIATKSRTSRMRAEMPEGERIPQLLARIVSEKNVKHGKGYDHGEAGLEDSVDRVPTALDTSDAPALKEDNDSAGVNRQTPRKNPLTDMSAPALTKRAVAEKRPKKLRKSHLPTRQEHVSRIRQLLHAKASEVQGRQLHAVVSLVEKRLVPGKSSLQDSPPNLLSYLLLRKVQGKCFQRTPKWLHNTVEAITQSLKEYPSKIVARNSHSVAKLRNRTKQVYGRLVRRELLVVLKREKLARQRSHSMNLLPLKDAKKRFLARRNRLILLRAMVLHCPNPVRPIR</sequence>